<accession>A0AAV1FFP5</accession>
<keyword evidence="3" id="KW-1185">Reference proteome</keyword>
<feature type="region of interest" description="Disordered" evidence="1">
    <location>
        <begin position="24"/>
        <end position="67"/>
    </location>
</feature>
<reference evidence="2" key="1">
    <citation type="submission" date="2023-08" db="EMBL/GenBank/DDBJ databases">
        <authorList>
            <person name="Alioto T."/>
            <person name="Alioto T."/>
            <person name="Gomez Garrido J."/>
        </authorList>
    </citation>
    <scope>NUCLEOTIDE SEQUENCE</scope>
</reference>
<name>A0AAV1FFP5_XYRNO</name>
<dbReference type="AlphaFoldDB" id="A0AAV1FFP5"/>
<protein>
    <submittedName>
        <fullName evidence="2">Uncharacterized protein</fullName>
    </submittedName>
</protein>
<evidence type="ECO:0000313" key="3">
    <source>
        <dbReference type="Proteomes" id="UP001178508"/>
    </source>
</evidence>
<organism evidence="2 3">
    <name type="scientific">Xyrichtys novacula</name>
    <name type="common">Pearly razorfish</name>
    <name type="synonym">Hemipteronotus novacula</name>
    <dbReference type="NCBI Taxonomy" id="13765"/>
    <lineage>
        <taxon>Eukaryota</taxon>
        <taxon>Metazoa</taxon>
        <taxon>Chordata</taxon>
        <taxon>Craniata</taxon>
        <taxon>Vertebrata</taxon>
        <taxon>Euteleostomi</taxon>
        <taxon>Actinopterygii</taxon>
        <taxon>Neopterygii</taxon>
        <taxon>Teleostei</taxon>
        <taxon>Neoteleostei</taxon>
        <taxon>Acanthomorphata</taxon>
        <taxon>Eupercaria</taxon>
        <taxon>Labriformes</taxon>
        <taxon>Labridae</taxon>
        <taxon>Xyrichtys</taxon>
    </lineage>
</organism>
<proteinExistence type="predicted"/>
<feature type="compositionally biased region" description="Basic and acidic residues" evidence="1">
    <location>
        <begin position="45"/>
        <end position="61"/>
    </location>
</feature>
<evidence type="ECO:0000313" key="2">
    <source>
        <dbReference type="EMBL" id="CAJ1059237.1"/>
    </source>
</evidence>
<gene>
    <name evidence="2" type="ORF">XNOV1_A017974</name>
</gene>
<sequence>MEPSRGGKTRPGWERVTHSLLLREGDNHREQEHPPLTDGTFAPSCHREAESGPLSRSERHLQARSGT</sequence>
<feature type="compositionally biased region" description="Basic and acidic residues" evidence="1">
    <location>
        <begin position="24"/>
        <end position="35"/>
    </location>
</feature>
<dbReference type="Proteomes" id="UP001178508">
    <property type="component" value="Chromosome 6"/>
</dbReference>
<dbReference type="EMBL" id="OY660869">
    <property type="protein sequence ID" value="CAJ1059237.1"/>
    <property type="molecule type" value="Genomic_DNA"/>
</dbReference>
<evidence type="ECO:0000256" key="1">
    <source>
        <dbReference type="SAM" id="MobiDB-lite"/>
    </source>
</evidence>